<dbReference type="Proteomes" id="UP000293613">
    <property type="component" value="Unassembled WGS sequence"/>
</dbReference>
<evidence type="ECO:0000313" key="2">
    <source>
        <dbReference type="EMBL" id="RYM96179.1"/>
    </source>
</evidence>
<dbReference type="NCBIfam" id="TIGR02605">
    <property type="entry name" value="CxxC_CxxC_SSSS"/>
    <property type="match status" value="1"/>
</dbReference>
<dbReference type="EMBL" id="RSCO01000013">
    <property type="protein sequence ID" value="RYM96179.1"/>
    <property type="molecule type" value="Genomic_DNA"/>
</dbReference>
<dbReference type="Pfam" id="PF09723">
    <property type="entry name" value="Zn_ribbon_8"/>
    <property type="match status" value="1"/>
</dbReference>
<protein>
    <submittedName>
        <fullName evidence="2">FmdB family transcriptional regulator</fullName>
    </submittedName>
</protein>
<accession>A0A315RY23</accession>
<gene>
    <name evidence="2" type="ORF">PG2011B_0376</name>
</gene>
<proteinExistence type="predicted"/>
<dbReference type="RefSeq" id="WP_004268527.1">
    <property type="nucleotide sequence ID" value="NZ_CAKMAC010000002.1"/>
</dbReference>
<dbReference type="SMART" id="SM00834">
    <property type="entry name" value="CxxC_CXXC_SSSS"/>
    <property type="match status" value="1"/>
</dbReference>
<evidence type="ECO:0000259" key="1">
    <source>
        <dbReference type="SMART" id="SM00834"/>
    </source>
</evidence>
<feature type="domain" description="Putative regulatory protein FmdB zinc ribbon" evidence="1">
    <location>
        <begin position="1"/>
        <end position="42"/>
    </location>
</feature>
<name>A0A315RY23_BIFAN</name>
<dbReference type="OMA" id="PMYRYVC"/>
<comment type="caution">
    <text evidence="2">The sequence shown here is derived from an EMBL/GenBank/DDBJ whole genome shotgun (WGS) entry which is preliminary data.</text>
</comment>
<reference evidence="2 3" key="1">
    <citation type="journal article" date="2019" name="Appl. Environ. Microbiol.">
        <title>Dissecting the evolutionary development of the Bifidobacterium animalis species through comparative genomics analyses.</title>
        <authorList>
            <person name="Lugli G.A."/>
            <person name="Mancino W."/>
            <person name="Milani C."/>
            <person name="Duranti S."/>
            <person name="Mancabelli L."/>
            <person name="Napoli S."/>
            <person name="Mangifesta M."/>
            <person name="Viappiani A."/>
            <person name="Anzalone R."/>
            <person name="Longhi G."/>
            <person name="van Sinderen D."/>
            <person name="Ventura M."/>
            <person name="Turroni F."/>
        </authorList>
    </citation>
    <scope>NUCLEOTIDE SEQUENCE [LARGE SCALE GENOMIC DNA]</scope>
    <source>
        <strain evidence="2 3">2011B</strain>
    </source>
</reference>
<sequence>MPIYHYRCKKCGYDFTKEQSFSDDPIKVCPQCGAEQVHKVYAAVPITFKGSGFYRTDSHSSSK</sequence>
<dbReference type="Gene3D" id="2.20.20.30">
    <property type="entry name" value="reverse gyrase domain"/>
    <property type="match status" value="1"/>
</dbReference>
<dbReference type="GeneID" id="29695236"/>
<organism evidence="2 3">
    <name type="scientific">Bifidobacterium animalis subsp. lactis</name>
    <name type="common">Bifidobacterium lactis</name>
    <dbReference type="NCBI Taxonomy" id="302911"/>
    <lineage>
        <taxon>Bacteria</taxon>
        <taxon>Bacillati</taxon>
        <taxon>Actinomycetota</taxon>
        <taxon>Actinomycetes</taxon>
        <taxon>Bifidobacteriales</taxon>
        <taxon>Bifidobacteriaceae</taxon>
        <taxon>Bifidobacterium</taxon>
    </lineage>
</organism>
<evidence type="ECO:0000313" key="3">
    <source>
        <dbReference type="Proteomes" id="UP000293613"/>
    </source>
</evidence>
<dbReference type="PANTHER" id="PTHR34404:SF2">
    <property type="entry name" value="CONSERVED SERINE RICH PROTEIN"/>
    <property type="match status" value="1"/>
</dbReference>
<dbReference type="PANTHER" id="PTHR34404">
    <property type="entry name" value="REGULATORY PROTEIN, FMDB FAMILY"/>
    <property type="match status" value="1"/>
</dbReference>
<dbReference type="AlphaFoldDB" id="A0A315RY23"/>
<dbReference type="InterPro" id="IPR013429">
    <property type="entry name" value="Regulatory_FmdB_Zinc_ribbon"/>
</dbReference>